<accession>A0ABP8CPQ5</accession>
<sequence>MSTGPDSPDPQSLSFDLLYGLINEAVFQLGHDPDLFTGPEGSDPATGGPGECSDFWTINDAAIGIASRNVEDIQRHVLSIVTHARGCRLTHDPWDDLIRGCQLYVHEDGEAIPGWEGRVTAWLRSQRIRRDPARPQGPSAQPFSGPVAPPYDDNQPPRPEPAPPRPDAFPDPQPSYPGQGMGQPLPDLVDRAVEIGTYIGAAGVGGVIGNRADAGVTRLFRPFRALWRRLVRRGGRTPTEAQAVASARAALAAWSYLPETLTVQRTETRDGRWIIHGTARHATTRTDVLRITIPFAESTPPALFIVNR</sequence>
<keyword evidence="3" id="KW-1185">Reference proteome</keyword>
<dbReference type="EMBL" id="BAABAS010000029">
    <property type="protein sequence ID" value="GAA4241764.1"/>
    <property type="molecule type" value="Genomic_DNA"/>
</dbReference>
<evidence type="ECO:0000313" key="3">
    <source>
        <dbReference type="Proteomes" id="UP001501710"/>
    </source>
</evidence>
<proteinExistence type="predicted"/>
<feature type="compositionally biased region" description="Pro residues" evidence="1">
    <location>
        <begin position="156"/>
        <end position="175"/>
    </location>
</feature>
<reference evidence="3" key="1">
    <citation type="journal article" date="2019" name="Int. J. Syst. Evol. Microbiol.">
        <title>The Global Catalogue of Microorganisms (GCM) 10K type strain sequencing project: providing services to taxonomists for standard genome sequencing and annotation.</title>
        <authorList>
            <consortium name="The Broad Institute Genomics Platform"/>
            <consortium name="The Broad Institute Genome Sequencing Center for Infectious Disease"/>
            <person name="Wu L."/>
            <person name="Ma J."/>
        </authorList>
    </citation>
    <scope>NUCLEOTIDE SEQUENCE [LARGE SCALE GENOMIC DNA]</scope>
    <source>
        <strain evidence="3">JCM 17440</strain>
    </source>
</reference>
<feature type="region of interest" description="Disordered" evidence="1">
    <location>
        <begin position="130"/>
        <end position="186"/>
    </location>
</feature>
<dbReference type="Proteomes" id="UP001501710">
    <property type="component" value="Unassembled WGS sequence"/>
</dbReference>
<organism evidence="2 3">
    <name type="scientific">Actinomadura meridiana</name>
    <dbReference type="NCBI Taxonomy" id="559626"/>
    <lineage>
        <taxon>Bacteria</taxon>
        <taxon>Bacillati</taxon>
        <taxon>Actinomycetota</taxon>
        <taxon>Actinomycetes</taxon>
        <taxon>Streptosporangiales</taxon>
        <taxon>Thermomonosporaceae</taxon>
        <taxon>Actinomadura</taxon>
    </lineage>
</organism>
<evidence type="ECO:0000313" key="2">
    <source>
        <dbReference type="EMBL" id="GAA4241764.1"/>
    </source>
</evidence>
<comment type="caution">
    <text evidence="2">The sequence shown here is derived from an EMBL/GenBank/DDBJ whole genome shotgun (WGS) entry which is preliminary data.</text>
</comment>
<name>A0ABP8CPQ5_9ACTN</name>
<protein>
    <submittedName>
        <fullName evidence="2">Uncharacterized protein</fullName>
    </submittedName>
</protein>
<evidence type="ECO:0000256" key="1">
    <source>
        <dbReference type="SAM" id="MobiDB-lite"/>
    </source>
</evidence>
<gene>
    <name evidence="2" type="ORF">GCM10022254_71950</name>
</gene>